<sequence length="81" mass="8842">MLAPNGQSASLDILNDWIPRGMPMTVTHRTNPINTQETAIANPTGTIYRILPMIRIAGSSRSIVSRKMPDGISDLHSMVLV</sequence>
<evidence type="ECO:0000313" key="2">
    <source>
        <dbReference type="Proteomes" id="UP000003191"/>
    </source>
</evidence>
<comment type="caution">
    <text evidence="1">The sequence shown here is derived from an EMBL/GenBank/DDBJ whole genome shotgun (WGS) entry which is preliminary data.</text>
</comment>
<accession>D4BP34</accession>
<organism evidence="1 2">
    <name type="scientific">Bifidobacterium breve DSM 20213 = JCM 1192</name>
    <dbReference type="NCBI Taxonomy" id="518634"/>
    <lineage>
        <taxon>Bacteria</taxon>
        <taxon>Bacillati</taxon>
        <taxon>Actinomycetota</taxon>
        <taxon>Actinomycetes</taxon>
        <taxon>Bifidobacteriales</taxon>
        <taxon>Bifidobacteriaceae</taxon>
        <taxon>Bifidobacterium</taxon>
    </lineage>
</organism>
<gene>
    <name evidence="1" type="ORF">BIFBRE_03842</name>
</gene>
<dbReference type="AlphaFoldDB" id="D4BP34"/>
<evidence type="ECO:0000313" key="1">
    <source>
        <dbReference type="EMBL" id="EFE89421.1"/>
    </source>
</evidence>
<reference evidence="1 2" key="1">
    <citation type="submission" date="2010-02" db="EMBL/GenBank/DDBJ databases">
        <authorList>
            <person name="Weinstock G."/>
            <person name="Sodergren E."/>
            <person name="Clifton S."/>
            <person name="Fulton L."/>
            <person name="Fulton B."/>
            <person name="Courtney L."/>
            <person name="Fronick C."/>
            <person name="Harrison M."/>
            <person name="Strong C."/>
            <person name="Farmer C."/>
            <person name="Delahaunty K."/>
            <person name="Markovic C."/>
            <person name="Hall O."/>
            <person name="Minx P."/>
            <person name="Tomlinson C."/>
            <person name="Mitreva M."/>
            <person name="Nelson J."/>
            <person name="Hou S."/>
            <person name="Wollam A."/>
            <person name="Pepin K.H."/>
            <person name="Johnson M."/>
            <person name="Bhonagiri V."/>
            <person name="Zhang X."/>
            <person name="Suruliraj S."/>
            <person name="Warren W."/>
            <person name="Chinwalla A."/>
            <person name="Mardis E.R."/>
            <person name="Wilson R.K."/>
        </authorList>
    </citation>
    <scope>NUCLEOTIDE SEQUENCE [LARGE SCALE GENOMIC DNA]</scope>
    <source>
        <strain evidence="1 2">DSM 20213</strain>
    </source>
</reference>
<protein>
    <submittedName>
        <fullName evidence="1">Uncharacterized protein</fullName>
    </submittedName>
</protein>
<proteinExistence type="predicted"/>
<dbReference type="HOGENOM" id="CLU_195074_0_0_11"/>
<dbReference type="Proteomes" id="UP000003191">
    <property type="component" value="Unassembled WGS sequence"/>
</dbReference>
<name>D4BP34_BIFBR</name>
<dbReference type="EMBL" id="ACCG02000009">
    <property type="protein sequence ID" value="EFE89421.1"/>
    <property type="molecule type" value="Genomic_DNA"/>
</dbReference>
<keyword evidence="2" id="KW-1185">Reference proteome</keyword>